<dbReference type="PANTHER" id="PTHR36251">
    <property type="entry name" value="FELS-1 PROPHAGE HOST SPECIFICITY PROTEIN-RELATED"/>
    <property type="match status" value="1"/>
</dbReference>
<dbReference type="EMBL" id="BAABFC010000001">
    <property type="protein sequence ID" value="GAA4493447.1"/>
    <property type="molecule type" value="Genomic_DNA"/>
</dbReference>
<dbReference type="PANTHER" id="PTHR36251:SF2">
    <property type="entry name" value="GIFSY-2 PROPHAGE HOST SPECIFICITY PROTEIN J, PHAGE LAMBDA"/>
    <property type="match status" value="1"/>
</dbReference>
<gene>
    <name evidence="2" type="ORF">GCM10023095_03720</name>
</gene>
<sequence length="1068" mass="112086">MAGSKAGYRAGRDVAAQAENIELLTGQRGDRLDKAITYRDLADIGLITLRKAANKTYYGEAAPGVLPDDTIDRPSAPTGVIANGAFHTILVEWDKPAYNGHAYAEVWRAEEDNRAMAVMVGVTAANLYSDAIGGGAAVFYWVRFVNRNNIVGPFNAMAGTYAETSRDVQDILNELEGKIAASHLVAELLAPIQAVPQLQINLTALNTALDQTAADLAALDAREAQVNDLLQSAQDNLGNNYLSVVTIQEQLRQKIDQYQGDFASFRDAVFAVDPTTGEITMDAVNAVRSELGAEITAVSNHLDAIEAIVNTCVTRAELAGDLERITSVEQTIDGINATLALTATKSELTAVSDTVSQVSQTLDATNVTLSQKAGQSQVDEQGSRLTAAEQQISANTTATEANAQLISQVKAQLEQADSTIASSITSLEQAIATQDAATAQRLTALETTTSSQSAQLTELQQVISGDGQSLANKFENIQASLVLAGESSLESTLASAEADRQARAVSGQIRQEQSVLVTEQAAQAKTILELTATFQSYSAELTAQISTVQTTLSNADQALAQRVDQVESAYQAADSTTNASLATLQQTVADGDSALSQQISGMDVAYKAADATNAAAIASEQTARVSADQALSTSISQLDSAYRAADATLTSRVATEETTRASADSSLSTRIDQVTAGYQSADSNLQGQITSEASSRATADQALSSQISTVQAQANSTSATVQTQSQAIANLQNGAEAMWTAKASASGITAGIGLVAKSDGTSQVAISASQVFVFNPNSPNTLSPLFAIDNDQVIMAQAIIEKATIQILNAQTITADFVKAGVSLSAPVINGGQITIGSNFLVTSAGVMTAWSATLRYVTSLYGTFRYATIDQATITNCTITEDCDVKGTIYAERIVGGVYSQRNYTSDSNADINGGEGSASAWYTAKTINVTRGMAVARTLDIEGGFGHYEVTTGYVTGNIPVLFSASMKIGVRLVRDGSVVVEQGTYEQALSAQVSPGGNAVFSGSFGKEGKFTVPGDGKTHYYQLQYRRELYGLVVSSGPNATLMMGSDSDDEVAVAMYIESGDLA</sequence>
<name>A0ABP8PWH1_9GAMM</name>
<feature type="domain" description="Tip attachment protein J central straight fiber" evidence="1">
    <location>
        <begin position="720"/>
        <end position="806"/>
    </location>
</feature>
<comment type="caution">
    <text evidence="2">The sequence shown here is derived from an EMBL/GenBank/DDBJ whole genome shotgun (WGS) entry which is preliminary data.</text>
</comment>
<accession>A0ABP8PWH1</accession>
<reference evidence="3" key="1">
    <citation type="journal article" date="2019" name="Int. J. Syst. Evol. Microbiol.">
        <title>The Global Catalogue of Microorganisms (GCM) 10K type strain sequencing project: providing services to taxonomists for standard genome sequencing and annotation.</title>
        <authorList>
            <consortium name="The Broad Institute Genomics Platform"/>
            <consortium name="The Broad Institute Genome Sequencing Center for Infectious Disease"/>
            <person name="Wu L."/>
            <person name="Ma J."/>
        </authorList>
    </citation>
    <scope>NUCLEOTIDE SEQUENCE [LARGE SCALE GENOMIC DNA]</scope>
    <source>
        <strain evidence="3">JCM 32226</strain>
    </source>
</reference>
<dbReference type="Proteomes" id="UP001501321">
    <property type="component" value="Unassembled WGS sequence"/>
</dbReference>
<proteinExistence type="predicted"/>
<evidence type="ECO:0000313" key="2">
    <source>
        <dbReference type="EMBL" id="GAA4493447.1"/>
    </source>
</evidence>
<evidence type="ECO:0000259" key="1">
    <source>
        <dbReference type="Pfam" id="PF09327"/>
    </source>
</evidence>
<dbReference type="InterPro" id="IPR053171">
    <property type="entry name" value="Viral_Tip_Attach_Protein"/>
</dbReference>
<protein>
    <recommendedName>
        <fullName evidence="1">Tip attachment protein J central straight fiber domain-containing protein</fullName>
    </recommendedName>
</protein>
<dbReference type="RefSeq" id="WP_345009479.1">
    <property type="nucleotide sequence ID" value="NZ_BAABFC010000001.1"/>
</dbReference>
<evidence type="ECO:0000313" key="3">
    <source>
        <dbReference type="Proteomes" id="UP001501321"/>
    </source>
</evidence>
<dbReference type="Pfam" id="PF09327">
    <property type="entry name" value="Phage_Tail_Tip"/>
    <property type="match status" value="1"/>
</dbReference>
<keyword evidence="3" id="KW-1185">Reference proteome</keyword>
<organism evidence="2 3">
    <name type="scientific">Pseudaeromonas paramecii</name>
    <dbReference type="NCBI Taxonomy" id="2138166"/>
    <lineage>
        <taxon>Bacteria</taxon>
        <taxon>Pseudomonadati</taxon>
        <taxon>Pseudomonadota</taxon>
        <taxon>Gammaproteobacteria</taxon>
        <taxon>Aeromonadales</taxon>
        <taxon>Aeromonadaceae</taxon>
        <taxon>Pseudaeromonas</taxon>
    </lineage>
</organism>
<dbReference type="InterPro" id="IPR015406">
    <property type="entry name" value="GpJ_CSF"/>
</dbReference>